<dbReference type="PANTHER" id="PTHR43591">
    <property type="entry name" value="METHYLTRANSFERASE"/>
    <property type="match status" value="1"/>
</dbReference>
<evidence type="ECO:0000313" key="2">
    <source>
        <dbReference type="EMBL" id="HIZ65853.1"/>
    </source>
</evidence>
<keyword evidence="2" id="KW-0489">Methyltransferase</keyword>
<dbReference type="InterPro" id="IPR029063">
    <property type="entry name" value="SAM-dependent_MTases_sf"/>
</dbReference>
<dbReference type="SUPFAM" id="SSF53335">
    <property type="entry name" value="S-adenosyl-L-methionine-dependent methyltransferases"/>
    <property type="match status" value="1"/>
</dbReference>
<reference evidence="2" key="1">
    <citation type="journal article" date="2021" name="PeerJ">
        <title>Extensive microbial diversity within the chicken gut microbiome revealed by metagenomics and culture.</title>
        <authorList>
            <person name="Gilroy R."/>
            <person name="Ravi A."/>
            <person name="Getino M."/>
            <person name="Pursley I."/>
            <person name="Horton D.L."/>
            <person name="Alikhan N.F."/>
            <person name="Baker D."/>
            <person name="Gharbi K."/>
            <person name="Hall N."/>
            <person name="Watson M."/>
            <person name="Adriaenssens E.M."/>
            <person name="Foster-Nyarko E."/>
            <person name="Jarju S."/>
            <person name="Secka A."/>
            <person name="Antonio M."/>
            <person name="Oren A."/>
            <person name="Chaudhuri R.R."/>
            <person name="La Ragione R."/>
            <person name="Hildebrand F."/>
            <person name="Pallen M.J."/>
        </authorList>
    </citation>
    <scope>NUCLEOTIDE SEQUENCE</scope>
    <source>
        <strain evidence="2">1068</strain>
    </source>
</reference>
<dbReference type="GO" id="GO:0032259">
    <property type="term" value="P:methylation"/>
    <property type="evidence" value="ECO:0007669"/>
    <property type="project" value="UniProtKB-KW"/>
</dbReference>
<protein>
    <submittedName>
        <fullName evidence="2">Methyltransferase domain-containing protein</fullName>
    </submittedName>
</protein>
<name>A0A9D2FRW7_9FIRM</name>
<dbReference type="InterPro" id="IPR013216">
    <property type="entry name" value="Methyltransf_11"/>
</dbReference>
<reference evidence="2" key="2">
    <citation type="submission" date="2021-04" db="EMBL/GenBank/DDBJ databases">
        <authorList>
            <person name="Gilroy R."/>
        </authorList>
    </citation>
    <scope>NUCLEOTIDE SEQUENCE</scope>
    <source>
        <strain evidence="2">1068</strain>
    </source>
</reference>
<sequence>MKPKNIEIINRSFGLQAADFESKSVNFSKEEYLEYTISMVAPDRQDRVLEVAAGTCVCGRSFAPLVNTVVCLDATLPMLEIGKREAEKSCLNNMIFIQGYAQELPFLENSFDIVFSRLAFHHFTDTDTVFSQMVRVLKPGGKLVLIDMEAPEQSLRNTEDEIETLRDPSHVKNLSKAEMQDLFIRHSLKIEKCDTREIQQRLPNWMALTKTPDIVQKDITKCMQAELEGKEKTGFYPYLEDQIICFNQRWLLLIGTRPMAN</sequence>
<evidence type="ECO:0000313" key="3">
    <source>
        <dbReference type="Proteomes" id="UP000824056"/>
    </source>
</evidence>
<gene>
    <name evidence="2" type="ORF">H9809_08150</name>
</gene>
<dbReference type="Pfam" id="PF08241">
    <property type="entry name" value="Methyltransf_11"/>
    <property type="match status" value="1"/>
</dbReference>
<feature type="domain" description="Methyltransferase type 11" evidence="1">
    <location>
        <begin position="49"/>
        <end position="145"/>
    </location>
</feature>
<dbReference type="AlphaFoldDB" id="A0A9D2FRW7"/>
<dbReference type="GO" id="GO:0008757">
    <property type="term" value="F:S-adenosylmethionine-dependent methyltransferase activity"/>
    <property type="evidence" value="ECO:0007669"/>
    <property type="project" value="InterPro"/>
</dbReference>
<evidence type="ECO:0000259" key="1">
    <source>
        <dbReference type="Pfam" id="PF08241"/>
    </source>
</evidence>
<comment type="caution">
    <text evidence="2">The sequence shown here is derived from an EMBL/GenBank/DDBJ whole genome shotgun (WGS) entry which is preliminary data.</text>
</comment>
<proteinExistence type="predicted"/>
<accession>A0A9D2FRW7</accession>
<dbReference type="EMBL" id="DXBG01000188">
    <property type="protein sequence ID" value="HIZ65853.1"/>
    <property type="molecule type" value="Genomic_DNA"/>
</dbReference>
<dbReference type="Gene3D" id="3.40.50.150">
    <property type="entry name" value="Vaccinia Virus protein VP39"/>
    <property type="match status" value="1"/>
</dbReference>
<keyword evidence="2" id="KW-0808">Transferase</keyword>
<dbReference type="Proteomes" id="UP000824056">
    <property type="component" value="Unassembled WGS sequence"/>
</dbReference>
<organism evidence="2 3">
    <name type="scientific">Candidatus Blautia pullicola</name>
    <dbReference type="NCBI Taxonomy" id="2838498"/>
    <lineage>
        <taxon>Bacteria</taxon>
        <taxon>Bacillati</taxon>
        <taxon>Bacillota</taxon>
        <taxon>Clostridia</taxon>
        <taxon>Lachnospirales</taxon>
        <taxon>Lachnospiraceae</taxon>
        <taxon>Blautia</taxon>
    </lineage>
</organism>
<dbReference type="CDD" id="cd02440">
    <property type="entry name" value="AdoMet_MTases"/>
    <property type="match status" value="1"/>
</dbReference>